<keyword evidence="2" id="KW-1185">Reference proteome</keyword>
<gene>
    <name evidence="1" type="ORF">QAD02_002873</name>
</gene>
<comment type="caution">
    <text evidence="1">The sequence shown here is derived from an EMBL/GenBank/DDBJ whole genome shotgun (WGS) entry which is preliminary data.</text>
</comment>
<reference evidence="1" key="1">
    <citation type="submission" date="2023-04" db="EMBL/GenBank/DDBJ databases">
        <title>A chromosome-level genome assembly of the parasitoid wasp Eretmocerus hayati.</title>
        <authorList>
            <person name="Zhong Y."/>
            <person name="Liu S."/>
            <person name="Liu Y."/>
        </authorList>
    </citation>
    <scope>NUCLEOTIDE SEQUENCE</scope>
    <source>
        <strain evidence="1">ZJU_SS_LIU_2023</strain>
    </source>
</reference>
<evidence type="ECO:0000313" key="2">
    <source>
        <dbReference type="Proteomes" id="UP001239111"/>
    </source>
</evidence>
<name>A0ACC2NMS5_9HYME</name>
<dbReference type="Proteomes" id="UP001239111">
    <property type="component" value="Chromosome 3"/>
</dbReference>
<accession>A0ACC2NMS5</accession>
<protein>
    <submittedName>
        <fullName evidence="1">Uncharacterized protein</fullName>
    </submittedName>
</protein>
<sequence>MLNEDTRTEGKERREKLRKIEDYQKDLEHGPQKSGLKDTSVFNDVDNFHIYENDYFDILHDISEGALEFALEEILYHFIIKIKRLDIDIFNDRLKTFNYTANGFSNKPPPISFGNVNIKKFSLSGSETTTLFLILPFLIGDLIDLNSDVWQFYLVLREILDLVMAKDIEMKSTFLLDSLVEEHHKMFVTLFRRLRPKQHNMIHYGSCTRKRGPLSNINTVRYEANHAFFKTAAKSTYSREEITYTLCLKDQYSFHYNTKFGNGLKSRIESGPQSSVPTFVTGKYSFMDEHTFQCNWVQVRGFKYSIGTCLLLSLDEKQFPIFGKVDNIFAGQRELISLSCKLLDIENYDRDMNAFVVHWTGKNEIIENI</sequence>
<proteinExistence type="predicted"/>
<organism evidence="1 2">
    <name type="scientific">Eretmocerus hayati</name>
    <dbReference type="NCBI Taxonomy" id="131215"/>
    <lineage>
        <taxon>Eukaryota</taxon>
        <taxon>Metazoa</taxon>
        <taxon>Ecdysozoa</taxon>
        <taxon>Arthropoda</taxon>
        <taxon>Hexapoda</taxon>
        <taxon>Insecta</taxon>
        <taxon>Pterygota</taxon>
        <taxon>Neoptera</taxon>
        <taxon>Endopterygota</taxon>
        <taxon>Hymenoptera</taxon>
        <taxon>Apocrita</taxon>
        <taxon>Proctotrupomorpha</taxon>
        <taxon>Chalcidoidea</taxon>
        <taxon>Aphelinidae</taxon>
        <taxon>Aphelininae</taxon>
        <taxon>Eretmocerus</taxon>
    </lineage>
</organism>
<evidence type="ECO:0000313" key="1">
    <source>
        <dbReference type="EMBL" id="KAJ8671614.1"/>
    </source>
</evidence>
<dbReference type="EMBL" id="CM056743">
    <property type="protein sequence ID" value="KAJ8671614.1"/>
    <property type="molecule type" value="Genomic_DNA"/>
</dbReference>